<proteinExistence type="predicted"/>
<organism evidence="1">
    <name type="scientific">Arundo donax</name>
    <name type="common">Giant reed</name>
    <name type="synonym">Donax arundinaceus</name>
    <dbReference type="NCBI Taxonomy" id="35708"/>
    <lineage>
        <taxon>Eukaryota</taxon>
        <taxon>Viridiplantae</taxon>
        <taxon>Streptophyta</taxon>
        <taxon>Embryophyta</taxon>
        <taxon>Tracheophyta</taxon>
        <taxon>Spermatophyta</taxon>
        <taxon>Magnoliopsida</taxon>
        <taxon>Liliopsida</taxon>
        <taxon>Poales</taxon>
        <taxon>Poaceae</taxon>
        <taxon>PACMAD clade</taxon>
        <taxon>Arundinoideae</taxon>
        <taxon>Arundineae</taxon>
        <taxon>Arundo</taxon>
    </lineage>
</organism>
<reference evidence="1" key="1">
    <citation type="submission" date="2014-09" db="EMBL/GenBank/DDBJ databases">
        <authorList>
            <person name="Magalhaes I.L.F."/>
            <person name="Oliveira U."/>
            <person name="Santos F.R."/>
            <person name="Vidigal T.H.D.A."/>
            <person name="Brescovit A.D."/>
            <person name="Santos A.J."/>
        </authorList>
    </citation>
    <scope>NUCLEOTIDE SEQUENCE</scope>
    <source>
        <tissue evidence="1">Shoot tissue taken approximately 20 cm above the soil surface</tissue>
    </source>
</reference>
<dbReference type="AlphaFoldDB" id="A0A0A9ENS3"/>
<name>A0A0A9ENS3_ARUDO</name>
<dbReference type="EMBL" id="GBRH01195491">
    <property type="protein sequence ID" value="JAE02405.1"/>
    <property type="molecule type" value="Transcribed_RNA"/>
</dbReference>
<evidence type="ECO:0000313" key="1">
    <source>
        <dbReference type="EMBL" id="JAE02405.1"/>
    </source>
</evidence>
<accession>A0A0A9ENS3</accession>
<protein>
    <submittedName>
        <fullName evidence="1">Uncharacterized protein</fullName>
    </submittedName>
</protein>
<reference evidence="1" key="2">
    <citation type="journal article" date="2015" name="Data Brief">
        <title>Shoot transcriptome of the giant reed, Arundo donax.</title>
        <authorList>
            <person name="Barrero R.A."/>
            <person name="Guerrero F.D."/>
            <person name="Moolhuijzen P."/>
            <person name="Goolsby J.A."/>
            <person name="Tidwell J."/>
            <person name="Bellgard S.E."/>
            <person name="Bellgard M.I."/>
        </authorList>
    </citation>
    <scope>NUCLEOTIDE SEQUENCE</scope>
    <source>
        <tissue evidence="1">Shoot tissue taken approximately 20 cm above the soil surface</tissue>
    </source>
</reference>
<sequence>MEPSSALHKLCLPFAHLVTKF</sequence>